<evidence type="ECO:0000313" key="1">
    <source>
        <dbReference type="EMBL" id="CAB4274341.1"/>
    </source>
</evidence>
<protein>
    <submittedName>
        <fullName evidence="1">Uncharacterized protein</fullName>
    </submittedName>
</protein>
<name>A0A6J5UDN1_PRUAR</name>
<reference evidence="1 2" key="1">
    <citation type="submission" date="2020-05" db="EMBL/GenBank/DDBJ databases">
        <authorList>
            <person name="Campoy J."/>
            <person name="Schneeberger K."/>
            <person name="Spophaly S."/>
        </authorList>
    </citation>
    <scope>NUCLEOTIDE SEQUENCE [LARGE SCALE GENOMIC DNA]</scope>
    <source>
        <strain evidence="1">PruArmRojPasFocal</strain>
    </source>
</reference>
<evidence type="ECO:0000313" key="2">
    <source>
        <dbReference type="Proteomes" id="UP000507222"/>
    </source>
</evidence>
<sequence>MAVAQTILTQDLADEYDNEAVVKSLEQVVCVLLVDGAKDCTLLLGLGIAGGSPFCKAFKAVRKRARPQVRLERDSKSRALASCPCSLFQSPPQALALSNSA</sequence>
<accession>A0A6J5UDN1</accession>
<dbReference type="Proteomes" id="UP000507222">
    <property type="component" value="Unassembled WGS sequence"/>
</dbReference>
<dbReference type="EMBL" id="CAEKDK010000003">
    <property type="protein sequence ID" value="CAB4274341.1"/>
    <property type="molecule type" value="Genomic_DNA"/>
</dbReference>
<organism evidence="1 2">
    <name type="scientific">Prunus armeniaca</name>
    <name type="common">Apricot</name>
    <name type="synonym">Armeniaca vulgaris</name>
    <dbReference type="NCBI Taxonomy" id="36596"/>
    <lineage>
        <taxon>Eukaryota</taxon>
        <taxon>Viridiplantae</taxon>
        <taxon>Streptophyta</taxon>
        <taxon>Embryophyta</taxon>
        <taxon>Tracheophyta</taxon>
        <taxon>Spermatophyta</taxon>
        <taxon>Magnoliopsida</taxon>
        <taxon>eudicotyledons</taxon>
        <taxon>Gunneridae</taxon>
        <taxon>Pentapetalae</taxon>
        <taxon>rosids</taxon>
        <taxon>fabids</taxon>
        <taxon>Rosales</taxon>
        <taxon>Rosaceae</taxon>
        <taxon>Amygdaloideae</taxon>
        <taxon>Amygdaleae</taxon>
        <taxon>Prunus</taxon>
    </lineage>
</organism>
<gene>
    <name evidence="1" type="ORF">CURHAP_LOCUS22821</name>
</gene>
<dbReference type="AlphaFoldDB" id="A0A6J5UDN1"/>
<proteinExistence type="predicted"/>